<sequence>MENGYQRRTIIFYISVGLSLFYLSAYLLNTSIQKPEIRRNNALGLKESVNKQRQAAVAEEELKIRMAEVEDQRQQLQREQKKFLKMKRLQQQQQQPTSHISLRRIYVLPTILQHLYEKHSLCTPEDVHNEAKHRLPSKIASKTSKMNEPRAVMVIYIAIGLLLTSLGAALLDFFRAKSDQNSADGAKKKHMLTRKCSLADLTVLRHSRKESMRKDSIYDGNPTNQVIGRRQPTLHRRCTFPTLPIIDLSSQSSQCQLCGDSDTSVRETRHPRYRLFLRRH</sequence>
<proteinExistence type="predicted"/>
<keyword evidence="2" id="KW-1133">Transmembrane helix</keyword>
<accession>A0ABM1M8V7</accession>
<feature type="transmembrane region" description="Helical" evidence="2">
    <location>
        <begin position="151"/>
        <end position="171"/>
    </location>
</feature>
<organism evidence="3 4">
    <name type="scientific">Nicrophorus vespilloides</name>
    <name type="common">Boreal carrion beetle</name>
    <dbReference type="NCBI Taxonomy" id="110193"/>
    <lineage>
        <taxon>Eukaryota</taxon>
        <taxon>Metazoa</taxon>
        <taxon>Ecdysozoa</taxon>
        <taxon>Arthropoda</taxon>
        <taxon>Hexapoda</taxon>
        <taxon>Insecta</taxon>
        <taxon>Pterygota</taxon>
        <taxon>Neoptera</taxon>
        <taxon>Endopterygota</taxon>
        <taxon>Coleoptera</taxon>
        <taxon>Polyphaga</taxon>
        <taxon>Staphyliniformia</taxon>
        <taxon>Silphidae</taxon>
        <taxon>Nicrophorinae</taxon>
        <taxon>Nicrophorus</taxon>
    </lineage>
</organism>
<name>A0ABM1M8V7_NICVS</name>
<dbReference type="RefSeq" id="XP_017771007.1">
    <property type="nucleotide sequence ID" value="XM_017915518.1"/>
</dbReference>
<dbReference type="GeneID" id="108558558"/>
<protein>
    <submittedName>
        <fullName evidence="4">Uncharacterized protein LOC108558558 isoform X1</fullName>
    </submittedName>
</protein>
<evidence type="ECO:0000313" key="3">
    <source>
        <dbReference type="Proteomes" id="UP000695000"/>
    </source>
</evidence>
<evidence type="ECO:0000256" key="1">
    <source>
        <dbReference type="SAM" id="Coils"/>
    </source>
</evidence>
<feature type="transmembrane region" description="Helical" evidence="2">
    <location>
        <begin position="12"/>
        <end position="29"/>
    </location>
</feature>
<keyword evidence="3" id="KW-1185">Reference proteome</keyword>
<evidence type="ECO:0000313" key="4">
    <source>
        <dbReference type="RefSeq" id="XP_017771007.1"/>
    </source>
</evidence>
<reference evidence="4" key="1">
    <citation type="submission" date="2025-08" db="UniProtKB">
        <authorList>
            <consortium name="RefSeq"/>
        </authorList>
    </citation>
    <scope>IDENTIFICATION</scope>
    <source>
        <tissue evidence="4">Whole Larva</tissue>
    </source>
</reference>
<gene>
    <name evidence="4" type="primary">LOC108558558</name>
</gene>
<keyword evidence="1" id="KW-0175">Coiled coil</keyword>
<keyword evidence="2" id="KW-0472">Membrane</keyword>
<keyword evidence="2" id="KW-0812">Transmembrane</keyword>
<evidence type="ECO:0000256" key="2">
    <source>
        <dbReference type="SAM" id="Phobius"/>
    </source>
</evidence>
<feature type="coiled-coil region" evidence="1">
    <location>
        <begin position="55"/>
        <end position="89"/>
    </location>
</feature>
<dbReference type="Proteomes" id="UP000695000">
    <property type="component" value="Unplaced"/>
</dbReference>